<protein>
    <recommendedName>
        <fullName evidence="10">ADP-dependent glucokinase</fullName>
    </recommendedName>
</protein>
<keyword evidence="7" id="KW-1133">Transmembrane helix</keyword>
<feature type="transmembrane region" description="Helical" evidence="7">
    <location>
        <begin position="6"/>
        <end position="23"/>
    </location>
</feature>
<keyword evidence="6" id="KW-0324">Glycolysis</keyword>
<evidence type="ECO:0000313" key="8">
    <source>
        <dbReference type="EMBL" id="KAL3875249.1"/>
    </source>
</evidence>
<keyword evidence="7" id="KW-0812">Transmembrane</keyword>
<evidence type="ECO:0000256" key="4">
    <source>
        <dbReference type="ARBA" id="ARBA00022777"/>
    </source>
</evidence>
<evidence type="ECO:0000256" key="3">
    <source>
        <dbReference type="ARBA" id="ARBA00022723"/>
    </source>
</evidence>
<dbReference type="Proteomes" id="UP001634394">
    <property type="component" value="Unassembled WGS sequence"/>
</dbReference>
<dbReference type="InterPro" id="IPR007666">
    <property type="entry name" value="ADP_PFK/GK"/>
</dbReference>
<dbReference type="GO" id="GO:0046872">
    <property type="term" value="F:metal ion binding"/>
    <property type="evidence" value="ECO:0007669"/>
    <property type="project" value="UniProtKB-KW"/>
</dbReference>
<proteinExistence type="predicted"/>
<gene>
    <name evidence="8" type="ORF">ACJMK2_038173</name>
</gene>
<keyword evidence="3" id="KW-0479">Metal-binding</keyword>
<keyword evidence="9" id="KW-1185">Reference proteome</keyword>
<evidence type="ECO:0000256" key="2">
    <source>
        <dbReference type="ARBA" id="ARBA00022679"/>
    </source>
</evidence>
<dbReference type="GO" id="GO:0016301">
    <property type="term" value="F:kinase activity"/>
    <property type="evidence" value="ECO:0007669"/>
    <property type="project" value="UniProtKB-KW"/>
</dbReference>
<dbReference type="EMBL" id="JBJQND010000006">
    <property type="protein sequence ID" value="KAL3875249.1"/>
    <property type="molecule type" value="Genomic_DNA"/>
</dbReference>
<reference evidence="8 9" key="1">
    <citation type="submission" date="2024-11" db="EMBL/GenBank/DDBJ databases">
        <title>Chromosome-level genome assembly of the freshwater bivalve Anodonta woodiana.</title>
        <authorList>
            <person name="Chen X."/>
        </authorList>
    </citation>
    <scope>NUCLEOTIDE SEQUENCE [LARGE SCALE GENOMIC DNA]</scope>
    <source>
        <strain evidence="8">MN2024</strain>
        <tissue evidence="8">Gills</tissue>
    </source>
</reference>
<keyword evidence="7" id="KW-0472">Membrane</keyword>
<dbReference type="Pfam" id="PF04587">
    <property type="entry name" value="ADP_PFK_GK"/>
    <property type="match status" value="2"/>
</dbReference>
<sequence>MISSKVKVLSLISIIIVLIAFLFKKYTDDRLRQKLDHVLSGLLLAEKKATPLASQTRIAIGFGGCLDYVLDAMEFVKKLNLTAPDEPEHYDSVESKEQLSKLFAYFFRHGAAAERFVSNETLFNEVIKGAEGMASLRKAMGGNAPQMARRLSMEGATVLLATHLSEELLKTLPGTIKGERYARLQKLQNLLAKTKSSTKIHFELASFTDQSLIQEIIETVVVYADSLGMNEQELPNLVSQLTGDNVSLISDPYPRTATVLDQMRSVYRVLKNTKKNYGHRRLTRLHIHTLAYQAILTSKESHWKNTMSAAAKASLTAIRYVCGSDSIDTMKVRLIMDDSFSTSRSEFGKRIMFTEDKPVSCWEEEDYQICVAPVLVCTAVLQTAGGGDNISSAGLLYQI</sequence>
<evidence type="ECO:0000256" key="7">
    <source>
        <dbReference type="SAM" id="Phobius"/>
    </source>
</evidence>
<dbReference type="PANTHER" id="PTHR21208:SF1">
    <property type="entry name" value="ADP-DEPENDENT GLUCOKINASE"/>
    <property type="match status" value="1"/>
</dbReference>
<name>A0ABD3WMQ2_SINWO</name>
<evidence type="ECO:0008006" key="10">
    <source>
        <dbReference type="Google" id="ProtNLM"/>
    </source>
</evidence>
<keyword evidence="5" id="KW-0460">Magnesium</keyword>
<evidence type="ECO:0000256" key="1">
    <source>
        <dbReference type="ARBA" id="ARBA00022490"/>
    </source>
</evidence>
<keyword evidence="1" id="KW-0963">Cytoplasm</keyword>
<comment type="caution">
    <text evidence="8">The sequence shown here is derived from an EMBL/GenBank/DDBJ whole genome shotgun (WGS) entry which is preliminary data.</text>
</comment>
<evidence type="ECO:0000256" key="5">
    <source>
        <dbReference type="ARBA" id="ARBA00022842"/>
    </source>
</evidence>
<evidence type="ECO:0000313" key="9">
    <source>
        <dbReference type="Proteomes" id="UP001634394"/>
    </source>
</evidence>
<evidence type="ECO:0000256" key="6">
    <source>
        <dbReference type="ARBA" id="ARBA00023152"/>
    </source>
</evidence>
<dbReference type="SUPFAM" id="SSF53613">
    <property type="entry name" value="Ribokinase-like"/>
    <property type="match status" value="1"/>
</dbReference>
<keyword evidence="4" id="KW-0418">Kinase</keyword>
<accession>A0ABD3WMQ2</accession>
<dbReference type="PANTHER" id="PTHR21208">
    <property type="entry name" value="ADP-DEPENDENT GLUCOKINASE"/>
    <property type="match status" value="1"/>
</dbReference>
<dbReference type="GO" id="GO:0006096">
    <property type="term" value="P:glycolytic process"/>
    <property type="evidence" value="ECO:0007669"/>
    <property type="project" value="UniProtKB-KW"/>
</dbReference>
<dbReference type="Gene3D" id="3.40.1190.20">
    <property type="match status" value="1"/>
</dbReference>
<keyword evidence="2" id="KW-0808">Transferase</keyword>
<dbReference type="InterPro" id="IPR029056">
    <property type="entry name" value="Ribokinase-like"/>
</dbReference>
<dbReference type="PROSITE" id="PS51255">
    <property type="entry name" value="ADPK"/>
    <property type="match status" value="1"/>
</dbReference>
<organism evidence="8 9">
    <name type="scientific">Sinanodonta woodiana</name>
    <name type="common">Chinese pond mussel</name>
    <name type="synonym">Anodonta woodiana</name>
    <dbReference type="NCBI Taxonomy" id="1069815"/>
    <lineage>
        <taxon>Eukaryota</taxon>
        <taxon>Metazoa</taxon>
        <taxon>Spiralia</taxon>
        <taxon>Lophotrochozoa</taxon>
        <taxon>Mollusca</taxon>
        <taxon>Bivalvia</taxon>
        <taxon>Autobranchia</taxon>
        <taxon>Heteroconchia</taxon>
        <taxon>Palaeoheterodonta</taxon>
        <taxon>Unionida</taxon>
        <taxon>Unionoidea</taxon>
        <taxon>Unionidae</taxon>
        <taxon>Unioninae</taxon>
        <taxon>Sinanodonta</taxon>
    </lineage>
</organism>
<dbReference type="AlphaFoldDB" id="A0ABD3WMQ2"/>